<organism evidence="2">
    <name type="scientific">Oikopleura dioica</name>
    <name type="common">Tunicate</name>
    <dbReference type="NCBI Taxonomy" id="34765"/>
    <lineage>
        <taxon>Eukaryota</taxon>
        <taxon>Metazoa</taxon>
        <taxon>Chordata</taxon>
        <taxon>Tunicata</taxon>
        <taxon>Appendicularia</taxon>
        <taxon>Copelata</taxon>
        <taxon>Oikopleuridae</taxon>
        <taxon>Oikopleura</taxon>
    </lineage>
</organism>
<evidence type="ECO:0000313" key="2">
    <source>
        <dbReference type="EMBL" id="CBY32391.1"/>
    </source>
</evidence>
<sequence length="78" mass="9044">MSPQTRRSLTLTCPTEARLTPRRSANDESTERSQKLHLKPKTMKSRSSRRVLFEPHIPLYLPPLMLSKLINEPLNHLP</sequence>
<dbReference type="EMBL" id="FN654349">
    <property type="protein sequence ID" value="CBY32391.1"/>
    <property type="molecule type" value="Genomic_DNA"/>
</dbReference>
<feature type="compositionally biased region" description="Basic and acidic residues" evidence="1">
    <location>
        <begin position="24"/>
        <end position="34"/>
    </location>
</feature>
<feature type="compositionally biased region" description="Basic residues" evidence="1">
    <location>
        <begin position="35"/>
        <end position="49"/>
    </location>
</feature>
<protein>
    <submittedName>
        <fullName evidence="2">Uncharacterized protein</fullName>
    </submittedName>
</protein>
<dbReference type="AlphaFoldDB" id="E4YA04"/>
<gene>
    <name evidence="2" type="ORF">GSOID_T00030813001</name>
</gene>
<proteinExistence type="predicted"/>
<evidence type="ECO:0000256" key="1">
    <source>
        <dbReference type="SAM" id="MobiDB-lite"/>
    </source>
</evidence>
<feature type="region of interest" description="Disordered" evidence="1">
    <location>
        <begin position="1"/>
        <end position="49"/>
    </location>
</feature>
<feature type="compositionally biased region" description="Polar residues" evidence="1">
    <location>
        <begin position="1"/>
        <end position="13"/>
    </location>
</feature>
<dbReference type="Proteomes" id="UP000011014">
    <property type="component" value="Unassembled WGS sequence"/>
</dbReference>
<reference evidence="2" key="1">
    <citation type="journal article" date="2010" name="Science">
        <title>Plasticity of animal genome architecture unmasked by rapid evolution of a pelagic tunicate.</title>
        <authorList>
            <person name="Denoeud F."/>
            <person name="Henriet S."/>
            <person name="Mungpakdee S."/>
            <person name="Aury J.M."/>
            <person name="Da Silva C."/>
            <person name="Brinkmann H."/>
            <person name="Mikhaleva J."/>
            <person name="Olsen L.C."/>
            <person name="Jubin C."/>
            <person name="Canestro C."/>
            <person name="Bouquet J.M."/>
            <person name="Danks G."/>
            <person name="Poulain J."/>
            <person name="Campsteijn C."/>
            <person name="Adamski M."/>
            <person name="Cross I."/>
            <person name="Yadetie F."/>
            <person name="Muffato M."/>
            <person name="Louis A."/>
            <person name="Butcher S."/>
            <person name="Tsagkogeorga G."/>
            <person name="Konrad A."/>
            <person name="Singh S."/>
            <person name="Jensen M.F."/>
            <person name="Cong E.H."/>
            <person name="Eikeseth-Otteraa H."/>
            <person name="Noel B."/>
            <person name="Anthouard V."/>
            <person name="Porcel B.M."/>
            <person name="Kachouri-Lafond R."/>
            <person name="Nishino A."/>
            <person name="Ugolini M."/>
            <person name="Chourrout P."/>
            <person name="Nishida H."/>
            <person name="Aasland R."/>
            <person name="Huzurbazar S."/>
            <person name="Westhof E."/>
            <person name="Delsuc F."/>
            <person name="Lehrach H."/>
            <person name="Reinhardt R."/>
            <person name="Weissenbach J."/>
            <person name="Roy S.W."/>
            <person name="Artiguenave F."/>
            <person name="Postlethwait J.H."/>
            <person name="Manak J.R."/>
            <person name="Thompson E.M."/>
            <person name="Jaillon O."/>
            <person name="Du Pasquier L."/>
            <person name="Boudinot P."/>
            <person name="Liberles D.A."/>
            <person name="Volff J.N."/>
            <person name="Philippe H."/>
            <person name="Lenhard B."/>
            <person name="Roest Crollius H."/>
            <person name="Wincker P."/>
            <person name="Chourrout D."/>
        </authorList>
    </citation>
    <scope>NUCLEOTIDE SEQUENCE [LARGE SCALE GENOMIC DNA]</scope>
</reference>
<accession>E4YA04</accession>
<name>E4YA04_OIKDI</name>